<evidence type="ECO:0000313" key="2">
    <source>
        <dbReference type="Proteomes" id="UP000254304"/>
    </source>
</evidence>
<dbReference type="EMBL" id="UGGO01000001">
    <property type="protein sequence ID" value="STQ46055.1"/>
    <property type="molecule type" value="Genomic_DNA"/>
</dbReference>
<dbReference type="Proteomes" id="UP000254304">
    <property type="component" value="Unassembled WGS sequence"/>
</dbReference>
<gene>
    <name evidence="1" type="ORF">NCTC12157_03812</name>
</gene>
<organism evidence="1 2">
    <name type="scientific">Ewingella americana</name>
    <dbReference type="NCBI Taxonomy" id="41202"/>
    <lineage>
        <taxon>Bacteria</taxon>
        <taxon>Pseudomonadati</taxon>
        <taxon>Pseudomonadota</taxon>
        <taxon>Gammaproteobacteria</taxon>
        <taxon>Enterobacterales</taxon>
        <taxon>Yersiniaceae</taxon>
        <taxon>Ewingella</taxon>
    </lineage>
</organism>
<protein>
    <submittedName>
        <fullName evidence="1">Uncharacterized protein conserved in bacteria</fullName>
    </submittedName>
</protein>
<accession>A0A377NGJ5</accession>
<proteinExistence type="predicted"/>
<dbReference type="SUPFAM" id="SSF56219">
    <property type="entry name" value="DNase I-like"/>
    <property type="match status" value="1"/>
</dbReference>
<name>A0A377NGJ5_9GAMM</name>
<dbReference type="InterPro" id="IPR036691">
    <property type="entry name" value="Endo/exonu/phosph_ase_sf"/>
</dbReference>
<sequence>MAGDFNAWSRQRINALFGFANNIRLQEVRFPSDFRRRAFGRPLDFIFYRDLSVTNATVMETQASDHNPLLVEFLADHSAANKAL</sequence>
<dbReference type="AlphaFoldDB" id="A0A377NGJ5"/>
<dbReference type="Gene3D" id="3.60.10.10">
    <property type="entry name" value="Endonuclease/exonuclease/phosphatase"/>
    <property type="match status" value="1"/>
</dbReference>
<evidence type="ECO:0000313" key="1">
    <source>
        <dbReference type="EMBL" id="STQ46055.1"/>
    </source>
</evidence>
<reference evidence="1 2" key="1">
    <citation type="submission" date="2018-06" db="EMBL/GenBank/DDBJ databases">
        <authorList>
            <consortium name="Pathogen Informatics"/>
            <person name="Doyle S."/>
        </authorList>
    </citation>
    <scope>NUCLEOTIDE SEQUENCE [LARGE SCALE GENOMIC DNA]</scope>
    <source>
        <strain evidence="1 2">NCTC12157</strain>
    </source>
</reference>